<sequence length="451" mass="50491">MKLARFIQTEREQLLKDFGEAALEIAPELRGEDSRAREDHAREMLEFITEDLLTPQANRESARKALGKARSPISKAADQHGTGRHSQGLSMVQMIQELRALRARVMQVWGDSQQGLSTNDIDELLRFNEAIDHLIVNSVASYSDLKEQETHLFEAMLRVSPDPSAIFDPGGKFLFLNTPMADMANITIADAVGNTPLELALGFATKLHDAIAATVATGQFQRKEFHYTSPSGQELYFDCQLVPVFDDQNEIKAVAKTSRDITERKQAERQVWRSANFDSLTGIPNRRLFLDRLEQSLQEAKRHDCSFALLFIDLDRFKQANDELGHKAGDLLLEQVAERISTNVRAMDTVARLGGDEFTLIFKDITRENAKKAAKVLLGSLERSFYVEAHEVYLSGSIGLALYPEDGTDADQLMHNADQAMYAAKERGGHQVLLHQDLGGAEQSFDRTLVD</sequence>
<dbReference type="InterPro" id="IPR043128">
    <property type="entry name" value="Rev_trsase/Diguanyl_cyclase"/>
</dbReference>
<dbReference type="CDD" id="cd00130">
    <property type="entry name" value="PAS"/>
    <property type="match status" value="1"/>
</dbReference>
<dbReference type="PANTHER" id="PTHR46663">
    <property type="entry name" value="DIGUANYLATE CYCLASE DGCT-RELATED"/>
    <property type="match status" value="1"/>
</dbReference>
<evidence type="ECO:0000256" key="2">
    <source>
        <dbReference type="SAM" id="MobiDB-lite"/>
    </source>
</evidence>
<dbReference type="InterPro" id="IPR029787">
    <property type="entry name" value="Nucleotide_cyclase"/>
</dbReference>
<dbReference type="EMBL" id="FNII01000002">
    <property type="protein sequence ID" value="SDN08846.1"/>
    <property type="molecule type" value="Genomic_DNA"/>
</dbReference>
<keyword evidence="6" id="KW-1185">Reference proteome</keyword>
<dbReference type="FunFam" id="3.30.70.270:FF:000001">
    <property type="entry name" value="Diguanylate cyclase domain protein"/>
    <property type="match status" value="1"/>
</dbReference>
<dbReference type="OrthoDB" id="73375at2"/>
<protein>
    <submittedName>
        <fullName evidence="5">PAS domain S-box-containing protein/diguanylate cyclase (GGDEF) domain-containing protein</fullName>
    </submittedName>
</protein>
<dbReference type="InterPro" id="IPR000160">
    <property type="entry name" value="GGDEF_dom"/>
</dbReference>
<name>A0A1G9YK40_9GAMM</name>
<evidence type="ECO:0000259" key="4">
    <source>
        <dbReference type="PROSITE" id="PS50887"/>
    </source>
</evidence>
<evidence type="ECO:0000313" key="6">
    <source>
        <dbReference type="Proteomes" id="UP000199677"/>
    </source>
</evidence>
<evidence type="ECO:0000256" key="1">
    <source>
        <dbReference type="ARBA" id="ARBA00001946"/>
    </source>
</evidence>
<dbReference type="CDD" id="cd01949">
    <property type="entry name" value="GGDEF"/>
    <property type="match status" value="1"/>
</dbReference>
<feature type="region of interest" description="Disordered" evidence="2">
    <location>
        <begin position="58"/>
        <end position="87"/>
    </location>
</feature>
<dbReference type="Pfam" id="PF08448">
    <property type="entry name" value="PAS_4"/>
    <property type="match status" value="1"/>
</dbReference>
<dbReference type="InterPro" id="IPR035965">
    <property type="entry name" value="PAS-like_dom_sf"/>
</dbReference>
<feature type="domain" description="PAC" evidence="3">
    <location>
        <begin position="221"/>
        <end position="273"/>
    </location>
</feature>
<dbReference type="GO" id="GO:0003824">
    <property type="term" value="F:catalytic activity"/>
    <property type="evidence" value="ECO:0007669"/>
    <property type="project" value="UniProtKB-ARBA"/>
</dbReference>
<dbReference type="Gene3D" id="3.30.70.270">
    <property type="match status" value="1"/>
</dbReference>
<dbReference type="STRING" id="416873.SAMN04487951_102182"/>
<dbReference type="PANTHER" id="PTHR46663:SF3">
    <property type="entry name" value="SLL0267 PROTEIN"/>
    <property type="match status" value="1"/>
</dbReference>
<comment type="cofactor">
    <cofactor evidence="1">
        <name>Mg(2+)</name>
        <dbReference type="ChEBI" id="CHEBI:18420"/>
    </cofactor>
</comment>
<gene>
    <name evidence="5" type="ORF">SAMN04487951_102182</name>
</gene>
<dbReference type="PROSITE" id="PS50887">
    <property type="entry name" value="GGDEF"/>
    <property type="match status" value="1"/>
</dbReference>
<dbReference type="PROSITE" id="PS50113">
    <property type="entry name" value="PAC"/>
    <property type="match status" value="1"/>
</dbReference>
<dbReference type="InterPro" id="IPR052163">
    <property type="entry name" value="DGC-Regulatory_Protein"/>
</dbReference>
<dbReference type="SUPFAM" id="SSF55073">
    <property type="entry name" value="Nucleotide cyclase"/>
    <property type="match status" value="1"/>
</dbReference>
<dbReference type="AlphaFoldDB" id="A0A1G9YK40"/>
<accession>A0A1G9YK40</accession>
<dbReference type="Proteomes" id="UP000199677">
    <property type="component" value="Unassembled WGS sequence"/>
</dbReference>
<feature type="domain" description="GGDEF" evidence="4">
    <location>
        <begin position="305"/>
        <end position="437"/>
    </location>
</feature>
<dbReference type="Pfam" id="PF00990">
    <property type="entry name" value="GGDEF"/>
    <property type="match status" value="1"/>
</dbReference>
<dbReference type="InterPro" id="IPR000700">
    <property type="entry name" value="PAS-assoc_C"/>
</dbReference>
<dbReference type="RefSeq" id="WP_089702287.1">
    <property type="nucleotide sequence ID" value="NZ_FNII01000002.1"/>
</dbReference>
<dbReference type="SUPFAM" id="SSF55785">
    <property type="entry name" value="PYP-like sensor domain (PAS domain)"/>
    <property type="match status" value="1"/>
</dbReference>
<evidence type="ECO:0000259" key="3">
    <source>
        <dbReference type="PROSITE" id="PS50113"/>
    </source>
</evidence>
<reference evidence="6" key="1">
    <citation type="submission" date="2016-10" db="EMBL/GenBank/DDBJ databases">
        <authorList>
            <person name="Varghese N."/>
            <person name="Submissions S."/>
        </authorList>
    </citation>
    <scope>NUCLEOTIDE SEQUENCE [LARGE SCALE GENOMIC DNA]</scope>
    <source>
        <strain evidence="6">CGMCC 1.6494</strain>
    </source>
</reference>
<proteinExistence type="predicted"/>
<evidence type="ECO:0000313" key="5">
    <source>
        <dbReference type="EMBL" id="SDN08846.1"/>
    </source>
</evidence>
<dbReference type="InterPro" id="IPR013656">
    <property type="entry name" value="PAS_4"/>
</dbReference>
<dbReference type="NCBIfam" id="TIGR00254">
    <property type="entry name" value="GGDEF"/>
    <property type="match status" value="1"/>
</dbReference>
<dbReference type="SMART" id="SM00267">
    <property type="entry name" value="GGDEF"/>
    <property type="match status" value="1"/>
</dbReference>
<dbReference type="NCBIfam" id="TIGR00229">
    <property type="entry name" value="sensory_box"/>
    <property type="match status" value="1"/>
</dbReference>
<dbReference type="Gene3D" id="3.30.450.20">
    <property type="entry name" value="PAS domain"/>
    <property type="match status" value="1"/>
</dbReference>
<organism evidence="5 6">
    <name type="scientific">Vreelandella arcis</name>
    <dbReference type="NCBI Taxonomy" id="416873"/>
    <lineage>
        <taxon>Bacteria</taxon>
        <taxon>Pseudomonadati</taxon>
        <taxon>Pseudomonadota</taxon>
        <taxon>Gammaproteobacteria</taxon>
        <taxon>Oceanospirillales</taxon>
        <taxon>Halomonadaceae</taxon>
        <taxon>Vreelandella</taxon>
    </lineage>
</organism>
<dbReference type="InterPro" id="IPR000014">
    <property type="entry name" value="PAS"/>
</dbReference>